<evidence type="ECO:0000256" key="6">
    <source>
        <dbReference type="ARBA" id="ARBA00022723"/>
    </source>
</evidence>
<keyword evidence="7 12" id="KW-1133">Transmembrane helix</keyword>
<keyword evidence="11 12" id="KW-0472">Membrane</keyword>
<comment type="subcellular location">
    <subcellularLocation>
        <location evidence="1">Membrane</location>
        <topology evidence="1">Multi-pass membrane protein</topology>
    </subcellularLocation>
</comment>
<evidence type="ECO:0000313" key="15">
    <source>
        <dbReference type="Proteomes" id="UP000231019"/>
    </source>
</evidence>
<sequence length="398" mass="46765">MSHETPDTLQNLDYAAFAAELEDLHQRLQAGVSEADFRHLTKIESWGQVCSLLGYATAWLLPNPISAYLISQGQMTRWANMTHHIRHRGYDRVPNIPKRYTSKGFARGWRRWVDWPDWLVPEAWDFEHNVLHHYHTGEKLDPDVLEDRAHLMRSLNFPLWMKYAVAIFFMLTWKLSYYAPNTLWMLQQRRSRPGRKGLEAKIAAHQPLIFHGAPLWWPFQRESLEFWARCVLPYALFRFALLPALFLPLGITATLNVLLTSILAELMTNLHSFLIIVPNHTGDDVYRFDEPVSDKAEFYVRQIIGSANFTGGTDFSDYLQGWLNYQIEHHLWPEMTMLQYQKAQPEVEALCKKYGVPYIRQSIWKRIGQTMRLLTGQSRNPFFKTRSRQERERDMVAV</sequence>
<evidence type="ECO:0000256" key="2">
    <source>
        <dbReference type="ARBA" id="ARBA00005189"/>
    </source>
</evidence>
<feature type="transmembrane region" description="Helical" evidence="12">
    <location>
        <begin position="239"/>
        <end position="264"/>
    </location>
</feature>
<feature type="domain" description="Fatty acid desaturase" evidence="13">
    <location>
        <begin position="80"/>
        <end position="360"/>
    </location>
</feature>
<keyword evidence="5 12" id="KW-0812">Transmembrane</keyword>
<keyword evidence="9" id="KW-0408">Iron</keyword>
<reference evidence="14 15" key="1">
    <citation type="submission" date="2017-09" db="EMBL/GenBank/DDBJ databases">
        <title>Depth-based differentiation of microbial function through sediment-hosted aquifers and enrichment of novel symbionts in the deep terrestrial subsurface.</title>
        <authorList>
            <person name="Probst A.J."/>
            <person name="Ladd B."/>
            <person name="Jarett J.K."/>
            <person name="Geller-Mcgrath D.E."/>
            <person name="Sieber C.M."/>
            <person name="Emerson J.B."/>
            <person name="Anantharaman K."/>
            <person name="Thomas B.C."/>
            <person name="Malmstrom R."/>
            <person name="Stieglmeier M."/>
            <person name="Klingl A."/>
            <person name="Woyke T."/>
            <person name="Ryan C.M."/>
            <person name="Banfield J.F."/>
        </authorList>
    </citation>
    <scope>NUCLEOTIDE SEQUENCE [LARGE SCALE GENOMIC DNA]</scope>
    <source>
        <strain evidence="14">CG17_big_fil_post_rev_8_21_14_2_50_48_46</strain>
    </source>
</reference>
<keyword evidence="6" id="KW-0479">Metal-binding</keyword>
<dbReference type="Proteomes" id="UP000231019">
    <property type="component" value="Unassembled WGS sequence"/>
</dbReference>
<evidence type="ECO:0000256" key="5">
    <source>
        <dbReference type="ARBA" id="ARBA00022692"/>
    </source>
</evidence>
<evidence type="ECO:0000256" key="7">
    <source>
        <dbReference type="ARBA" id="ARBA00022989"/>
    </source>
</evidence>
<evidence type="ECO:0000256" key="3">
    <source>
        <dbReference type="ARBA" id="ARBA00009295"/>
    </source>
</evidence>
<comment type="pathway">
    <text evidence="2">Lipid metabolism.</text>
</comment>
<evidence type="ECO:0000259" key="13">
    <source>
        <dbReference type="Pfam" id="PF00487"/>
    </source>
</evidence>
<accession>A0A2M7G436</accession>
<evidence type="ECO:0000313" key="14">
    <source>
        <dbReference type="EMBL" id="PIW16587.1"/>
    </source>
</evidence>
<dbReference type="GO" id="GO:0016717">
    <property type="term" value="F:oxidoreductase activity, acting on paired donors, with oxidation of a pair of donors resulting in the reduction of molecular oxygen to two molecules of water"/>
    <property type="evidence" value="ECO:0007669"/>
    <property type="project" value="TreeGrafter"/>
</dbReference>
<evidence type="ECO:0000256" key="11">
    <source>
        <dbReference type="ARBA" id="ARBA00023136"/>
    </source>
</evidence>
<dbReference type="InterPro" id="IPR012171">
    <property type="entry name" value="Fatty_acid_desaturase"/>
</dbReference>
<evidence type="ECO:0000256" key="10">
    <source>
        <dbReference type="ARBA" id="ARBA00023098"/>
    </source>
</evidence>
<name>A0A2M7G436_9BACT</name>
<evidence type="ECO:0000256" key="12">
    <source>
        <dbReference type="SAM" id="Phobius"/>
    </source>
</evidence>
<dbReference type="GO" id="GO:0006629">
    <property type="term" value="P:lipid metabolic process"/>
    <property type="evidence" value="ECO:0007669"/>
    <property type="project" value="UniProtKB-KW"/>
</dbReference>
<evidence type="ECO:0000256" key="9">
    <source>
        <dbReference type="ARBA" id="ARBA00023004"/>
    </source>
</evidence>
<evidence type="ECO:0000256" key="8">
    <source>
        <dbReference type="ARBA" id="ARBA00023002"/>
    </source>
</evidence>
<dbReference type="AlphaFoldDB" id="A0A2M7G436"/>
<evidence type="ECO:0000256" key="1">
    <source>
        <dbReference type="ARBA" id="ARBA00004141"/>
    </source>
</evidence>
<dbReference type="InterPro" id="IPR005804">
    <property type="entry name" value="FA_desaturase_dom"/>
</dbReference>
<dbReference type="GO" id="GO:0046872">
    <property type="term" value="F:metal ion binding"/>
    <property type="evidence" value="ECO:0007669"/>
    <property type="project" value="UniProtKB-KW"/>
</dbReference>
<dbReference type="GO" id="GO:0016020">
    <property type="term" value="C:membrane"/>
    <property type="evidence" value="ECO:0007669"/>
    <property type="project" value="UniProtKB-SubCell"/>
</dbReference>
<proteinExistence type="inferred from homology"/>
<keyword evidence="10" id="KW-0443">Lipid metabolism</keyword>
<keyword evidence="4" id="KW-0349">Heme</keyword>
<dbReference type="Pfam" id="PF00487">
    <property type="entry name" value="FA_desaturase"/>
    <property type="match status" value="1"/>
</dbReference>
<keyword evidence="8" id="KW-0560">Oxidoreductase</keyword>
<feature type="transmembrane region" description="Helical" evidence="12">
    <location>
        <begin position="160"/>
        <end position="179"/>
    </location>
</feature>
<dbReference type="EMBL" id="PFFQ01000037">
    <property type="protein sequence ID" value="PIW16587.1"/>
    <property type="molecule type" value="Genomic_DNA"/>
</dbReference>
<comment type="caution">
    <text evidence="14">The sequence shown here is derived from an EMBL/GenBank/DDBJ whole genome shotgun (WGS) entry which is preliminary data.</text>
</comment>
<protein>
    <submittedName>
        <fullName evidence="14">Fatty acid desaturase</fullName>
    </submittedName>
</protein>
<evidence type="ECO:0000256" key="4">
    <source>
        <dbReference type="ARBA" id="ARBA00022617"/>
    </source>
</evidence>
<organism evidence="14 15">
    <name type="scientific">bacterium (Candidatus Blackallbacteria) CG17_big_fil_post_rev_8_21_14_2_50_48_46</name>
    <dbReference type="NCBI Taxonomy" id="2014261"/>
    <lineage>
        <taxon>Bacteria</taxon>
        <taxon>Candidatus Blackallbacteria</taxon>
    </lineage>
</organism>
<comment type="similarity">
    <text evidence="3">Belongs to the fatty acid desaturase type 1 family.</text>
</comment>
<dbReference type="PANTHER" id="PTHR19353:SF30">
    <property type="entry name" value="DELTA 8-(E)-SPHINGOLIPID DESATURASE"/>
    <property type="match status" value="1"/>
</dbReference>
<gene>
    <name evidence="14" type="ORF">COW36_12530</name>
</gene>
<dbReference type="PANTHER" id="PTHR19353">
    <property type="entry name" value="FATTY ACID DESATURASE 2"/>
    <property type="match status" value="1"/>
</dbReference>